<organism evidence="4 5">
    <name type="scientific">Neogobius melanostomus</name>
    <name type="common">round goby</name>
    <dbReference type="NCBI Taxonomy" id="47308"/>
    <lineage>
        <taxon>Eukaryota</taxon>
        <taxon>Metazoa</taxon>
        <taxon>Chordata</taxon>
        <taxon>Craniata</taxon>
        <taxon>Vertebrata</taxon>
        <taxon>Euteleostomi</taxon>
        <taxon>Actinopterygii</taxon>
        <taxon>Neopterygii</taxon>
        <taxon>Teleostei</taxon>
        <taxon>Neoteleostei</taxon>
        <taxon>Acanthomorphata</taxon>
        <taxon>Gobiaria</taxon>
        <taxon>Gobiiformes</taxon>
        <taxon>Gobioidei</taxon>
        <taxon>Gobiidae</taxon>
        <taxon>Benthophilinae</taxon>
        <taxon>Neogobiini</taxon>
        <taxon>Neogobius</taxon>
    </lineage>
</organism>
<sequence>MQLPVQNVTSTLSAYSWRQTTNMSKSFWAFCCGALLFVASAGATGQPHLLGGPRDIDLNKDENAKDALTYAIQRHNTNTTDNYLSDVSQVLNAQSQVVAGMKYFITVQMVRTDCRKNRADEGCGPTDPPKNYQCTFVVWSRPWLNDIQLLKETCP</sequence>
<dbReference type="SMART" id="SM00043">
    <property type="entry name" value="CY"/>
    <property type="match status" value="1"/>
</dbReference>
<dbReference type="PANTHER" id="PTHR46186:SF12">
    <property type="entry name" value="CYSTATIN C (AMYLOID ANGIOPATHY AND CEREBRAL HEMORRHAGE)-RELATED"/>
    <property type="match status" value="1"/>
</dbReference>
<dbReference type="InterPro" id="IPR018073">
    <property type="entry name" value="Prot_inh_cystat_CS"/>
</dbReference>
<dbReference type="SUPFAM" id="SSF54403">
    <property type="entry name" value="Cystatin/monellin"/>
    <property type="match status" value="1"/>
</dbReference>
<dbReference type="Proteomes" id="UP000694523">
    <property type="component" value="Unplaced"/>
</dbReference>
<keyword evidence="2" id="KW-1015">Disulfide bond</keyword>
<dbReference type="PROSITE" id="PS00287">
    <property type="entry name" value="CYSTATIN"/>
    <property type="match status" value="1"/>
</dbReference>
<evidence type="ECO:0000313" key="4">
    <source>
        <dbReference type="Ensembl" id="ENSNMLP00000004261.1"/>
    </source>
</evidence>
<dbReference type="Gene3D" id="3.10.450.10">
    <property type="match status" value="1"/>
</dbReference>
<feature type="domain" description="Cystatin" evidence="3">
    <location>
        <begin position="48"/>
        <end position="155"/>
    </location>
</feature>
<proteinExistence type="inferred from homology"/>
<reference evidence="4" key="1">
    <citation type="submission" date="2025-08" db="UniProtKB">
        <authorList>
            <consortium name="Ensembl"/>
        </authorList>
    </citation>
    <scope>IDENTIFICATION</scope>
</reference>
<keyword evidence="5" id="KW-1185">Reference proteome</keyword>
<dbReference type="GO" id="GO:0031982">
    <property type="term" value="C:vesicle"/>
    <property type="evidence" value="ECO:0007669"/>
    <property type="project" value="TreeGrafter"/>
</dbReference>
<accession>A0A8C6SDR1</accession>
<dbReference type="GO" id="GO:0005615">
    <property type="term" value="C:extracellular space"/>
    <property type="evidence" value="ECO:0007669"/>
    <property type="project" value="TreeGrafter"/>
</dbReference>
<dbReference type="GO" id="GO:0005737">
    <property type="term" value="C:cytoplasm"/>
    <property type="evidence" value="ECO:0007669"/>
    <property type="project" value="TreeGrafter"/>
</dbReference>
<dbReference type="GO" id="GO:0004869">
    <property type="term" value="F:cysteine-type endopeptidase inhibitor activity"/>
    <property type="evidence" value="ECO:0007669"/>
    <property type="project" value="InterPro"/>
</dbReference>
<name>A0A8C6SDR1_9GOBI</name>
<dbReference type="PANTHER" id="PTHR46186">
    <property type="entry name" value="CYSTATIN"/>
    <property type="match status" value="1"/>
</dbReference>
<dbReference type="CDD" id="cd00042">
    <property type="entry name" value="CY"/>
    <property type="match status" value="1"/>
</dbReference>
<dbReference type="Pfam" id="PF00031">
    <property type="entry name" value="Cystatin"/>
    <property type="match status" value="1"/>
</dbReference>
<dbReference type="InterPro" id="IPR046350">
    <property type="entry name" value="Cystatin_sf"/>
</dbReference>
<dbReference type="FunFam" id="3.10.450.10:FF:000004">
    <property type="entry name" value="Cystatin C"/>
    <property type="match status" value="1"/>
</dbReference>
<evidence type="ECO:0000259" key="3">
    <source>
        <dbReference type="SMART" id="SM00043"/>
    </source>
</evidence>
<evidence type="ECO:0000256" key="1">
    <source>
        <dbReference type="ARBA" id="ARBA00009403"/>
    </source>
</evidence>
<reference evidence="4" key="2">
    <citation type="submission" date="2025-09" db="UniProtKB">
        <authorList>
            <consortium name="Ensembl"/>
        </authorList>
    </citation>
    <scope>IDENTIFICATION</scope>
</reference>
<dbReference type="AlphaFoldDB" id="A0A8C6SDR1"/>
<dbReference type="InterPro" id="IPR000010">
    <property type="entry name" value="Cystatin_dom"/>
</dbReference>
<evidence type="ECO:0000256" key="2">
    <source>
        <dbReference type="ARBA" id="ARBA00023157"/>
    </source>
</evidence>
<evidence type="ECO:0000313" key="5">
    <source>
        <dbReference type="Proteomes" id="UP000694523"/>
    </source>
</evidence>
<comment type="similarity">
    <text evidence="1">Belongs to the cystatin family.</text>
</comment>
<dbReference type="Ensembl" id="ENSNMLT00000004887.1">
    <property type="protein sequence ID" value="ENSNMLP00000004261.1"/>
    <property type="gene ID" value="ENSNMLG00000003158.1"/>
</dbReference>
<protein>
    <submittedName>
        <fullName evidence="4">Cystatin C (amyloid angiopathy and cerebral hemorrhage)</fullName>
    </submittedName>
</protein>